<keyword evidence="2" id="KW-1185">Reference proteome</keyword>
<reference evidence="2" key="1">
    <citation type="journal article" date="2019" name="Int. J. Syst. Evol. Microbiol.">
        <title>The Global Catalogue of Microorganisms (GCM) 10K type strain sequencing project: providing services to taxonomists for standard genome sequencing and annotation.</title>
        <authorList>
            <consortium name="The Broad Institute Genomics Platform"/>
            <consortium name="The Broad Institute Genome Sequencing Center for Infectious Disease"/>
            <person name="Wu L."/>
            <person name="Ma J."/>
        </authorList>
    </citation>
    <scope>NUCLEOTIDE SEQUENCE [LARGE SCALE GENOMIC DNA]</scope>
    <source>
        <strain evidence="2">NBRC 109341</strain>
    </source>
</reference>
<dbReference type="EMBL" id="BSPB01000005">
    <property type="protein sequence ID" value="GLS13626.1"/>
    <property type="molecule type" value="Genomic_DNA"/>
</dbReference>
<evidence type="ECO:0008006" key="3">
    <source>
        <dbReference type="Google" id="ProtNLM"/>
    </source>
</evidence>
<dbReference type="RefSeq" id="WP_284306975.1">
    <property type="nucleotide sequence ID" value="NZ_BSPB01000005.1"/>
</dbReference>
<comment type="caution">
    <text evidence="1">The sequence shown here is derived from an EMBL/GenBank/DDBJ whole genome shotgun (WGS) entry which is preliminary data.</text>
</comment>
<evidence type="ECO:0000313" key="2">
    <source>
        <dbReference type="Proteomes" id="UP001156903"/>
    </source>
</evidence>
<proteinExistence type="predicted"/>
<dbReference type="Pfam" id="PF13155">
    <property type="entry name" value="Toprim_2"/>
    <property type="match status" value="1"/>
</dbReference>
<name>A0ABQ6C5J7_9BURK</name>
<dbReference type="Gene3D" id="3.40.1360.10">
    <property type="match status" value="1"/>
</dbReference>
<evidence type="ECO:0000313" key="1">
    <source>
        <dbReference type="EMBL" id="GLS13626.1"/>
    </source>
</evidence>
<dbReference type="SUPFAM" id="SSF56731">
    <property type="entry name" value="DNA primase core"/>
    <property type="match status" value="1"/>
</dbReference>
<protein>
    <recommendedName>
        <fullName evidence="3">Bifunctional DNA primase/helicase</fullName>
    </recommendedName>
</protein>
<dbReference type="InterPro" id="IPR034154">
    <property type="entry name" value="TOPRIM_DnaG/twinkle"/>
</dbReference>
<gene>
    <name evidence="1" type="primary">orf37</name>
    <name evidence="1" type="ORF">GCM10007935_10560</name>
</gene>
<organism evidence="1 2">
    <name type="scientific">Hydrogenophaga electricum</name>
    <dbReference type="NCBI Taxonomy" id="1230953"/>
    <lineage>
        <taxon>Bacteria</taxon>
        <taxon>Pseudomonadati</taxon>
        <taxon>Pseudomonadota</taxon>
        <taxon>Betaproteobacteria</taxon>
        <taxon>Burkholderiales</taxon>
        <taxon>Comamonadaceae</taxon>
        <taxon>Hydrogenophaga</taxon>
    </lineage>
</organism>
<accession>A0ABQ6C5J7</accession>
<sequence>MTATSTDRRRSGGSDSDATASLLRDIAEALKTDYGMQPSKHNGGKFLQKGVCPRCRKKSLWTYAESPWVVKCERAAKCGAEFPAKELYPDYFDSWTDRFQKVEDTKPEAERNPHAAADAYLKLSRGFDIGRLAGLYTQEHYYDARADDGRGAASATVRFTVAGTWWERIIDKPHRFGSKKANFKTGGSYAGHWWTLPSIHFNAPTPDTPADAPKPPAELWLVEGIFDDIALTQHGIAAAALLSCNNYPEHELAALRAHIKRQGSMVPEPRLVWALDGDKAGRAYTLKHVARAREDGWACEAATIPQYGRSKVDWNDLHLKGKLEEKDIAEYRYQGALLIAATAKDKALLIYNHTGRNTFDFVFDQRWYWFKLDIEHFVKVSNTIEQEIKDGKRPEMDKAAVREAAVLESHTLSPICNCNPQLLYYQANEVTQEAWYYFRVSFPRDDADVKGTFTAGQLVAASEFKKQLLHMAPGAMYTGNAAQLERIMQRQLDAPKVVQTVDFVGYSPKHKTYLLGDLAVHQGHVLEANEDDYFEVGRTSLKTLQRSIKIDINTDRATQERAWLNRLWSAYGPRGIVALSYWLGSLFAEQIRAEHKSYPFLEIVGAPNAGKSTLITFLWKLLGRDGYEGFDPNKSSPAGRQRTFSQVSNLPIVLIESDRADSAEKGPHVRAFDWDEFKDAYNGNPIRTMGVKTGGNETYDPPFRASLVIAQNAPIDASQAMKERICHIYFDGSHKTAANKEDGQWIKRAPGQQLSGFILEALKREREILKTVFDHTEPEAAWLEGHDGVHNDRLAFNHGQMLALLHALGRVVRLNDKQLEATRAALLGMTRDRQLTISGDHPTVALFWETFDYLDGIPTSTLKGQLYTPRLNHSGRVGEIAVNLNEYLEMASQHRQQVPALPELKKVLRNSKTRPFLAVKSYASAIATRPGPDGKAVPRTVHCWVFKDPKAATRSA</sequence>
<dbReference type="CDD" id="cd01029">
    <property type="entry name" value="TOPRIM_primases"/>
    <property type="match status" value="1"/>
</dbReference>
<dbReference type="Proteomes" id="UP001156903">
    <property type="component" value="Unassembled WGS sequence"/>
</dbReference>